<evidence type="ECO:0000313" key="10">
    <source>
        <dbReference type="Proteomes" id="UP000050794"/>
    </source>
</evidence>
<feature type="active site" evidence="5">
    <location>
        <position position="405"/>
    </location>
</feature>
<dbReference type="InterPro" id="IPR021109">
    <property type="entry name" value="Peptidase_aspartic_dom_sf"/>
</dbReference>
<evidence type="ECO:0000256" key="7">
    <source>
        <dbReference type="RuleBase" id="RU000454"/>
    </source>
</evidence>
<dbReference type="Gene3D" id="2.40.70.10">
    <property type="entry name" value="Acid Proteases"/>
    <property type="match status" value="5"/>
</dbReference>
<organism evidence="10 11">
    <name type="scientific">Toxocara canis</name>
    <name type="common">Canine roundworm</name>
    <dbReference type="NCBI Taxonomy" id="6265"/>
    <lineage>
        <taxon>Eukaryota</taxon>
        <taxon>Metazoa</taxon>
        <taxon>Ecdysozoa</taxon>
        <taxon>Nematoda</taxon>
        <taxon>Chromadorea</taxon>
        <taxon>Rhabditida</taxon>
        <taxon>Spirurina</taxon>
        <taxon>Ascaridomorpha</taxon>
        <taxon>Ascaridoidea</taxon>
        <taxon>Toxocaridae</taxon>
        <taxon>Toxocara</taxon>
    </lineage>
</organism>
<evidence type="ECO:0000256" key="2">
    <source>
        <dbReference type="ARBA" id="ARBA00022670"/>
    </source>
</evidence>
<comment type="similarity">
    <text evidence="1 7">Belongs to the peptidase A1 family.</text>
</comment>
<protein>
    <submittedName>
        <fullName evidence="11">Peptidase A1 domain-containing protein</fullName>
    </submittedName>
</protein>
<keyword evidence="2 7" id="KW-0645">Protease</keyword>
<dbReference type="InterPro" id="IPR033121">
    <property type="entry name" value="PEPTIDASE_A1"/>
</dbReference>
<evidence type="ECO:0000259" key="8">
    <source>
        <dbReference type="PROSITE" id="PS51767"/>
    </source>
</evidence>
<dbReference type="AlphaFoldDB" id="A0A183ULL0"/>
<dbReference type="GO" id="GO:0005764">
    <property type="term" value="C:lysosome"/>
    <property type="evidence" value="ECO:0007669"/>
    <property type="project" value="TreeGrafter"/>
</dbReference>
<reference evidence="9 10" key="2">
    <citation type="submission" date="2018-11" db="EMBL/GenBank/DDBJ databases">
        <authorList>
            <consortium name="Pathogen Informatics"/>
        </authorList>
    </citation>
    <scope>NUCLEOTIDE SEQUENCE [LARGE SCALE GENOMIC DNA]</scope>
</reference>
<dbReference type="FunFam" id="2.40.70.10:FF:000115">
    <property type="entry name" value="Lysosomal aspartic protease"/>
    <property type="match status" value="1"/>
</dbReference>
<evidence type="ECO:0000256" key="6">
    <source>
        <dbReference type="PIRSR" id="PIRSR601461-2"/>
    </source>
</evidence>
<name>A0A183ULL0_TOXCA</name>
<dbReference type="Proteomes" id="UP000050794">
    <property type="component" value="Unassembled WGS sequence"/>
</dbReference>
<keyword evidence="4 7" id="KW-0378">Hydrolase</keyword>
<dbReference type="PROSITE" id="PS00141">
    <property type="entry name" value="ASP_PROTEASE"/>
    <property type="match status" value="4"/>
</dbReference>
<dbReference type="SUPFAM" id="SSF50630">
    <property type="entry name" value="Acid proteases"/>
    <property type="match status" value="2"/>
</dbReference>
<feature type="disulfide bond" evidence="6">
    <location>
        <begin position="418"/>
        <end position="425"/>
    </location>
</feature>
<gene>
    <name evidence="9" type="ORF">TCNE_LOCUS9380</name>
</gene>
<dbReference type="Pfam" id="PF00026">
    <property type="entry name" value="Asp"/>
    <property type="match status" value="3"/>
</dbReference>
<dbReference type="GO" id="GO:0004190">
    <property type="term" value="F:aspartic-type endopeptidase activity"/>
    <property type="evidence" value="ECO:0007669"/>
    <property type="project" value="UniProtKB-KW"/>
</dbReference>
<reference evidence="11" key="1">
    <citation type="submission" date="2016-06" db="UniProtKB">
        <authorList>
            <consortium name="WormBaseParasite"/>
        </authorList>
    </citation>
    <scope>IDENTIFICATION</scope>
</reference>
<dbReference type="EMBL" id="UYWY01020159">
    <property type="protein sequence ID" value="VDM40701.1"/>
    <property type="molecule type" value="Genomic_DNA"/>
</dbReference>
<keyword evidence="3 7" id="KW-0064">Aspartyl protease</keyword>
<dbReference type="Gene3D" id="2.60.40.1960">
    <property type="match status" value="1"/>
</dbReference>
<keyword evidence="6" id="KW-1015">Disulfide bond</keyword>
<evidence type="ECO:0000313" key="11">
    <source>
        <dbReference type="WBParaSite" id="TCNE_0000938001-mRNA-1"/>
    </source>
</evidence>
<evidence type="ECO:0000256" key="3">
    <source>
        <dbReference type="ARBA" id="ARBA00022750"/>
    </source>
</evidence>
<proteinExistence type="inferred from homology"/>
<dbReference type="InterPro" id="IPR001461">
    <property type="entry name" value="Aspartic_peptidase_A1"/>
</dbReference>
<dbReference type="WBParaSite" id="TCNE_0000938001-mRNA-1">
    <property type="protein sequence ID" value="TCNE_0000938001-mRNA-1"/>
    <property type="gene ID" value="TCNE_0000938001"/>
</dbReference>
<evidence type="ECO:0000256" key="4">
    <source>
        <dbReference type="ARBA" id="ARBA00022801"/>
    </source>
</evidence>
<keyword evidence="10" id="KW-1185">Reference proteome</keyword>
<feature type="active site" evidence="5">
    <location>
        <position position="593"/>
    </location>
</feature>
<dbReference type="PROSITE" id="PS51767">
    <property type="entry name" value="PEPTIDASE_A1"/>
    <property type="match status" value="2"/>
</dbReference>
<feature type="domain" description="Peptidase A1" evidence="8">
    <location>
        <begin position="67"/>
        <end position="354"/>
    </location>
</feature>
<dbReference type="GO" id="GO:0006508">
    <property type="term" value="P:proteolysis"/>
    <property type="evidence" value="ECO:0007669"/>
    <property type="project" value="UniProtKB-KW"/>
</dbReference>
<evidence type="ECO:0000313" key="9">
    <source>
        <dbReference type="EMBL" id="VDM40701.1"/>
    </source>
</evidence>
<evidence type="ECO:0000256" key="1">
    <source>
        <dbReference type="ARBA" id="ARBA00007447"/>
    </source>
</evidence>
<dbReference type="PRINTS" id="PR00792">
    <property type="entry name" value="PEPSIN"/>
</dbReference>
<sequence>MPYAQYCKAIQLVQRAPLAKKKGIKGLNGTNYKTRAIAEYLFQKYSSLGYKTQTYSEPLADYGNTQYVGPITIGWPPQAFQVLFDTGSSNLWVPCAGCSWWDGACQNHNQFYCWLSYTCQPTWQPFRIHYGSGSASGHIDTDVNAPFDGILGMAWDSIAVDSIAQPMDQIFASPSCPQRLFAFWLNRDESSNVGGEMTLCGIDDTRYTGTIAWEPLISESYWMIQIDGVNIGSAQISRSVAGVVDTGTSLILGPTEQVSQIMLALGATEMDGQYGVNCSKVNLMPKITFILGGINFDLAPEDYIMQFEDGTCLVAFEGGNLQSPSGLFWILGDVTPLSKRRDVRQLSSKLYKTKAIAEFVRQKYDRKPNVHNHGYVEPLINYGDTQYAGPITIGTPPQNFLVLFDTGSSNLWVPCNECSLFDQACQNHNQFSCFDSFTCFSLFEHFHIEYGNGSVSGHIDYDILGNTSTSFCTNPNQGFACATHEPGDTFTTAPFDGVLGMAWDSISVDSIAQPMDQVFRNPSCKEKLFAFWLNMNESSSDGGEMTLCGIDNTRYNGRIAWQPLIAETYWQIQMDAMSVGRSRVSGPIAAVVDTGTSLIVGPTKAVNKVSCVHSSNYLYSFYTFWQTDCSS</sequence>
<dbReference type="PANTHER" id="PTHR47966">
    <property type="entry name" value="BETA-SITE APP-CLEAVING ENZYME, ISOFORM A-RELATED"/>
    <property type="match status" value="1"/>
</dbReference>
<dbReference type="InterPro" id="IPR001969">
    <property type="entry name" value="Aspartic_peptidase_AS"/>
</dbReference>
<feature type="domain" description="Peptidase A1" evidence="8">
    <location>
        <begin position="387"/>
        <end position="631"/>
    </location>
</feature>
<dbReference type="PANTHER" id="PTHR47966:SF40">
    <property type="entry name" value="ASPARTIC PROTEASE 3"/>
    <property type="match status" value="1"/>
</dbReference>
<accession>A0A183ULL0</accession>
<evidence type="ECO:0000256" key="5">
    <source>
        <dbReference type="PIRSR" id="PIRSR601461-1"/>
    </source>
</evidence>